<dbReference type="SUPFAM" id="SSF49344">
    <property type="entry name" value="CBD9-like"/>
    <property type="match status" value="1"/>
</dbReference>
<accession>A0A382PJJ9</accession>
<feature type="non-terminal residue" evidence="2">
    <location>
        <position position="146"/>
    </location>
</feature>
<dbReference type="EMBL" id="UINC01107460">
    <property type="protein sequence ID" value="SVC72848.1"/>
    <property type="molecule type" value="Genomic_DNA"/>
</dbReference>
<gene>
    <name evidence="2" type="ORF">METZ01_LOCUS325702</name>
</gene>
<dbReference type="GO" id="GO:0016052">
    <property type="term" value="P:carbohydrate catabolic process"/>
    <property type="evidence" value="ECO:0007669"/>
    <property type="project" value="InterPro"/>
</dbReference>
<protein>
    <recommendedName>
        <fullName evidence="1">Carbohydrate-binding domain-containing protein</fullName>
    </recommendedName>
</protein>
<dbReference type="InterPro" id="IPR010502">
    <property type="entry name" value="Carb-bd_dom_fam9"/>
</dbReference>
<feature type="domain" description="Carbohydrate-binding" evidence="1">
    <location>
        <begin position="67"/>
        <end position="128"/>
    </location>
</feature>
<sequence>MAVLSALGRFSHARLCAILAFPLVVATNIAMAHTGSVSFSRPLSGIVVDGDLSDWPEGLVSYPVNFPGIWADAPSDSADHEAWFRVGHNVEENAIYVAVEVRDESIVIDSTDTWNSQDGVEVFIELSHGDLPNTQIAVRGINVPDF</sequence>
<dbReference type="Gene3D" id="2.60.40.1190">
    <property type="match status" value="1"/>
</dbReference>
<dbReference type="GO" id="GO:0004553">
    <property type="term" value="F:hydrolase activity, hydrolyzing O-glycosyl compounds"/>
    <property type="evidence" value="ECO:0007669"/>
    <property type="project" value="InterPro"/>
</dbReference>
<dbReference type="GO" id="GO:0030246">
    <property type="term" value="F:carbohydrate binding"/>
    <property type="evidence" value="ECO:0007669"/>
    <property type="project" value="InterPro"/>
</dbReference>
<evidence type="ECO:0000259" key="1">
    <source>
        <dbReference type="Pfam" id="PF06452"/>
    </source>
</evidence>
<reference evidence="2" key="1">
    <citation type="submission" date="2018-05" db="EMBL/GenBank/DDBJ databases">
        <authorList>
            <person name="Lanie J.A."/>
            <person name="Ng W.-L."/>
            <person name="Kazmierczak K.M."/>
            <person name="Andrzejewski T.M."/>
            <person name="Davidsen T.M."/>
            <person name="Wayne K.J."/>
            <person name="Tettelin H."/>
            <person name="Glass J.I."/>
            <person name="Rusch D."/>
            <person name="Podicherti R."/>
            <person name="Tsui H.-C.T."/>
            <person name="Winkler M.E."/>
        </authorList>
    </citation>
    <scope>NUCLEOTIDE SEQUENCE</scope>
</reference>
<evidence type="ECO:0000313" key="2">
    <source>
        <dbReference type="EMBL" id="SVC72848.1"/>
    </source>
</evidence>
<dbReference type="AlphaFoldDB" id="A0A382PJJ9"/>
<dbReference type="Pfam" id="PF06452">
    <property type="entry name" value="CBM9_1"/>
    <property type="match status" value="1"/>
</dbReference>
<proteinExistence type="predicted"/>
<organism evidence="2">
    <name type="scientific">marine metagenome</name>
    <dbReference type="NCBI Taxonomy" id="408172"/>
    <lineage>
        <taxon>unclassified sequences</taxon>
        <taxon>metagenomes</taxon>
        <taxon>ecological metagenomes</taxon>
    </lineage>
</organism>
<name>A0A382PJJ9_9ZZZZ</name>